<keyword evidence="2" id="KW-1185">Reference proteome</keyword>
<gene>
    <name evidence="1" type="ORF">ACA1_039770</name>
</gene>
<protein>
    <submittedName>
        <fullName evidence="1">Uncharacterized protein</fullName>
    </submittedName>
</protein>
<sequence length="91" mass="9698">EVTVSSPDFSRTNKLIIDYLCTPHIALLPLIGYGGGEASCEAEIEGLSKLYDLGCVEFVAVVPGRDTHGRNYSFPIMESGNVGDSGESFIA</sequence>
<feature type="non-terminal residue" evidence="1">
    <location>
        <position position="91"/>
    </location>
</feature>
<organism evidence="1 2">
    <name type="scientific">Acanthamoeba castellanii (strain ATCC 30010 / Neff)</name>
    <dbReference type="NCBI Taxonomy" id="1257118"/>
    <lineage>
        <taxon>Eukaryota</taxon>
        <taxon>Amoebozoa</taxon>
        <taxon>Discosea</taxon>
        <taxon>Longamoebia</taxon>
        <taxon>Centramoebida</taxon>
        <taxon>Acanthamoebidae</taxon>
        <taxon>Acanthamoeba</taxon>
    </lineage>
</organism>
<dbReference type="AlphaFoldDB" id="L8H4N5"/>
<dbReference type="EMBL" id="KB007912">
    <property type="protein sequence ID" value="ELR20489.1"/>
    <property type="molecule type" value="Genomic_DNA"/>
</dbReference>
<reference evidence="1 2" key="1">
    <citation type="journal article" date="2013" name="Genome Biol.">
        <title>Genome of Acanthamoeba castellanii highlights extensive lateral gene transfer and early evolution of tyrosine kinase signaling.</title>
        <authorList>
            <person name="Clarke M."/>
            <person name="Lohan A.J."/>
            <person name="Liu B."/>
            <person name="Lagkouvardos I."/>
            <person name="Roy S."/>
            <person name="Zafar N."/>
            <person name="Bertelli C."/>
            <person name="Schilde C."/>
            <person name="Kianianmomeni A."/>
            <person name="Burglin T.R."/>
            <person name="Frech C."/>
            <person name="Turcotte B."/>
            <person name="Kopec K.O."/>
            <person name="Synnott J.M."/>
            <person name="Choo C."/>
            <person name="Paponov I."/>
            <person name="Finkler A."/>
            <person name="Soon Heng Tan C."/>
            <person name="Hutchins A.P."/>
            <person name="Weinmeier T."/>
            <person name="Rattei T."/>
            <person name="Chu J.S."/>
            <person name="Gimenez G."/>
            <person name="Irimia M."/>
            <person name="Rigden D.J."/>
            <person name="Fitzpatrick D.A."/>
            <person name="Lorenzo-Morales J."/>
            <person name="Bateman A."/>
            <person name="Chiu C.H."/>
            <person name="Tang P."/>
            <person name="Hegemann P."/>
            <person name="Fromm H."/>
            <person name="Raoult D."/>
            <person name="Greub G."/>
            <person name="Miranda-Saavedra D."/>
            <person name="Chen N."/>
            <person name="Nash P."/>
            <person name="Ginger M.L."/>
            <person name="Horn M."/>
            <person name="Schaap P."/>
            <person name="Caler L."/>
            <person name="Loftus B."/>
        </authorList>
    </citation>
    <scope>NUCLEOTIDE SEQUENCE [LARGE SCALE GENOMIC DNA]</scope>
    <source>
        <strain evidence="1 2">Neff</strain>
    </source>
</reference>
<dbReference type="RefSeq" id="XP_004343331.1">
    <property type="nucleotide sequence ID" value="XM_004343281.1"/>
</dbReference>
<name>L8H4N5_ACACF</name>
<dbReference type="VEuPathDB" id="AmoebaDB:ACA1_039770"/>
<evidence type="ECO:0000313" key="1">
    <source>
        <dbReference type="EMBL" id="ELR20489.1"/>
    </source>
</evidence>
<accession>L8H4N5</accession>
<dbReference type="GeneID" id="14921345"/>
<proteinExistence type="predicted"/>
<evidence type="ECO:0000313" key="2">
    <source>
        <dbReference type="Proteomes" id="UP000011083"/>
    </source>
</evidence>
<feature type="non-terminal residue" evidence="1">
    <location>
        <position position="1"/>
    </location>
</feature>
<dbReference type="KEGG" id="acan:ACA1_039770"/>
<dbReference type="Proteomes" id="UP000011083">
    <property type="component" value="Unassembled WGS sequence"/>
</dbReference>